<dbReference type="Proteomes" id="UP001173802">
    <property type="component" value="Unassembled WGS sequence"/>
</dbReference>
<reference evidence="1 2" key="1">
    <citation type="journal article" date="2023" name="Microorganisms">
        <title>Isolation and Genomic Characteristics of Cat-Borne Campylobacter felis sp. nov. and Sheep-Borne Campylobacter ovis sp. nov.</title>
        <authorList>
            <person name="Wang H."/>
            <person name="Li Y."/>
            <person name="Gu Y."/>
            <person name="Zhou G."/>
            <person name="Chen X."/>
            <person name="Zhang X."/>
            <person name="Shao Z."/>
            <person name="Zhang J."/>
            <person name="Zhang M."/>
        </authorList>
    </citation>
    <scope>NUCLEOTIDE SEQUENCE [LARGE SCALE GENOMIC DNA]</scope>
    <source>
        <strain evidence="1 2">XJK30-2</strain>
    </source>
</reference>
<accession>A0ACC6FRZ1</accession>
<proteinExistence type="predicted"/>
<name>A0ACC6FRZ1_9HELI</name>
<keyword evidence="2" id="KW-1185">Reference proteome</keyword>
<evidence type="ECO:0000313" key="2">
    <source>
        <dbReference type="Proteomes" id="UP001173802"/>
    </source>
</evidence>
<gene>
    <name evidence="1" type="ORF">NYG90_05020</name>
</gene>
<dbReference type="EMBL" id="JANURN010000004">
    <property type="protein sequence ID" value="MDL0082038.1"/>
    <property type="molecule type" value="Genomic_DNA"/>
</dbReference>
<protein>
    <submittedName>
        <fullName evidence="1">UbiA family prenyltransferase</fullName>
    </submittedName>
</protein>
<comment type="caution">
    <text evidence="1">The sequence shown here is derived from an EMBL/GenBank/DDBJ whole genome shotgun (WGS) entry which is preliminary data.</text>
</comment>
<organism evidence="1 2">
    <name type="scientific">Helicobacter zhangjianzhongii</name>
    <dbReference type="NCBI Taxonomy" id="2974574"/>
    <lineage>
        <taxon>Bacteria</taxon>
        <taxon>Pseudomonadati</taxon>
        <taxon>Campylobacterota</taxon>
        <taxon>Epsilonproteobacteria</taxon>
        <taxon>Campylobacterales</taxon>
        <taxon>Helicobacteraceae</taxon>
        <taxon>Helicobacter</taxon>
    </lineage>
</organism>
<sequence length="108" mass="11425">MPLLTQFNAFITLMRPHQYSKNLFIFAPAFFGFGQYELGAVALDLCIAFCGFCLVASGIYAINDCLDAKLDALHPSKAARPIASGLISPALGYAFGIALLLIGGGGHI</sequence>
<evidence type="ECO:0000313" key="1">
    <source>
        <dbReference type="EMBL" id="MDL0082038.1"/>
    </source>
</evidence>